<keyword evidence="5" id="KW-0736">Signalosome</keyword>
<comment type="similarity">
    <text evidence="3">Belongs to the CSN1 family.</text>
</comment>
<dbReference type="VEuPathDB" id="FungiDB:PYU1_G004028"/>
<evidence type="ECO:0000256" key="1">
    <source>
        <dbReference type="ARBA" id="ARBA00004123"/>
    </source>
</evidence>
<dbReference type="Proteomes" id="UP000019132">
    <property type="component" value="Unassembled WGS sequence"/>
</dbReference>
<dbReference type="HOGENOM" id="CLU_022348_1_0_1"/>
<dbReference type="Pfam" id="PF10602">
    <property type="entry name" value="RPN7"/>
    <property type="match status" value="1"/>
</dbReference>
<dbReference type="InterPro" id="IPR045135">
    <property type="entry name" value="Rpn7_N"/>
</dbReference>
<dbReference type="AlphaFoldDB" id="K3WGE7"/>
<dbReference type="PROSITE" id="PS50250">
    <property type="entry name" value="PCI"/>
    <property type="match status" value="1"/>
</dbReference>
<dbReference type="InterPro" id="IPR000717">
    <property type="entry name" value="PCI_dom"/>
</dbReference>
<reference evidence="9" key="1">
    <citation type="journal article" date="2010" name="Genome Biol.">
        <title>Genome sequence of the necrotrophic plant pathogen Pythium ultimum reveals original pathogenicity mechanisms and effector repertoire.</title>
        <authorList>
            <person name="Levesque C.A."/>
            <person name="Brouwer H."/>
            <person name="Cano L."/>
            <person name="Hamilton J.P."/>
            <person name="Holt C."/>
            <person name="Huitema E."/>
            <person name="Raffaele S."/>
            <person name="Robideau G.P."/>
            <person name="Thines M."/>
            <person name="Win J."/>
            <person name="Zerillo M.M."/>
            <person name="Beakes G.W."/>
            <person name="Boore J.L."/>
            <person name="Busam D."/>
            <person name="Dumas B."/>
            <person name="Ferriera S."/>
            <person name="Fuerstenberg S.I."/>
            <person name="Gachon C.M."/>
            <person name="Gaulin E."/>
            <person name="Govers F."/>
            <person name="Grenville-Briggs L."/>
            <person name="Horner N."/>
            <person name="Hostetler J."/>
            <person name="Jiang R.H."/>
            <person name="Johnson J."/>
            <person name="Krajaejun T."/>
            <person name="Lin H."/>
            <person name="Meijer H.J."/>
            <person name="Moore B."/>
            <person name="Morris P."/>
            <person name="Phuntmart V."/>
            <person name="Puiu D."/>
            <person name="Shetty J."/>
            <person name="Stajich J.E."/>
            <person name="Tripathy S."/>
            <person name="Wawra S."/>
            <person name="van West P."/>
            <person name="Whitty B.R."/>
            <person name="Coutinho P.M."/>
            <person name="Henrissat B."/>
            <person name="Martin F."/>
            <person name="Thomas P.D."/>
            <person name="Tyler B.M."/>
            <person name="De Vries R.P."/>
            <person name="Kamoun S."/>
            <person name="Yandell M."/>
            <person name="Tisserat N."/>
            <person name="Buell C.R."/>
        </authorList>
    </citation>
    <scope>NUCLEOTIDE SEQUENCE</scope>
    <source>
        <strain evidence="9">DAOM:BR144</strain>
    </source>
</reference>
<keyword evidence="6" id="KW-0539">Nucleus</keyword>
<dbReference type="GO" id="GO:0005737">
    <property type="term" value="C:cytoplasm"/>
    <property type="evidence" value="ECO:0007669"/>
    <property type="project" value="UniProtKB-SubCell"/>
</dbReference>
<evidence type="ECO:0000256" key="3">
    <source>
        <dbReference type="ARBA" id="ARBA00008793"/>
    </source>
</evidence>
<dbReference type="InterPro" id="IPR019585">
    <property type="entry name" value="Rpn7/CSN1"/>
</dbReference>
<evidence type="ECO:0000256" key="5">
    <source>
        <dbReference type="ARBA" id="ARBA00022790"/>
    </source>
</evidence>
<evidence type="ECO:0000256" key="4">
    <source>
        <dbReference type="ARBA" id="ARBA00022490"/>
    </source>
</evidence>
<dbReference type="SMART" id="SM00088">
    <property type="entry name" value="PINT"/>
    <property type="match status" value="1"/>
</dbReference>
<dbReference type="STRING" id="431595.K3WGE7"/>
<keyword evidence="4" id="KW-0963">Cytoplasm</keyword>
<reference evidence="9" key="2">
    <citation type="submission" date="2010-04" db="EMBL/GenBank/DDBJ databases">
        <authorList>
            <person name="Buell R."/>
            <person name="Hamilton J."/>
            <person name="Hostetler J."/>
        </authorList>
    </citation>
    <scope>NUCLEOTIDE SEQUENCE [LARGE SCALE GENOMIC DNA]</scope>
    <source>
        <strain evidence="9">DAOM:BR144</strain>
    </source>
</reference>
<dbReference type="InterPro" id="IPR036390">
    <property type="entry name" value="WH_DNA-bd_sf"/>
</dbReference>
<dbReference type="PANTHER" id="PTHR14145:SF2">
    <property type="entry name" value="COP9 SIGNALOSOME COMPLEX SUBUNIT 1"/>
    <property type="match status" value="1"/>
</dbReference>
<dbReference type="EnsemblProtists" id="PYU1_T004038">
    <property type="protein sequence ID" value="PYU1_T004038"/>
    <property type="gene ID" value="PYU1_G004028"/>
</dbReference>
<dbReference type="OMA" id="IYLQNWA"/>
<evidence type="ECO:0000313" key="9">
    <source>
        <dbReference type="Proteomes" id="UP000019132"/>
    </source>
</evidence>
<name>K3WGE7_GLOUD</name>
<dbReference type="PANTHER" id="PTHR14145">
    <property type="entry name" value="26S PROTESOME SUBUNIT 6"/>
    <property type="match status" value="1"/>
</dbReference>
<dbReference type="SUPFAM" id="SSF46785">
    <property type="entry name" value="Winged helix' DNA-binding domain"/>
    <property type="match status" value="1"/>
</dbReference>
<evidence type="ECO:0000256" key="6">
    <source>
        <dbReference type="ARBA" id="ARBA00023242"/>
    </source>
</evidence>
<evidence type="ECO:0000259" key="7">
    <source>
        <dbReference type="PROSITE" id="PS50250"/>
    </source>
</evidence>
<sequence>MAFDSVDVDAYAAKYSGRNRIDRLQFIAQSCPQLCTDAYNVLLRELKNGLNMKLYLEVVDAASKDAAMSVDAAGPESSSSTVNPALVVDTTFVENVKRNAAQQHERLEQELNSYKSTMIKESIRMGHNDLGEFYYQLGDLPAALKSFAQARDYCTTDKHIIEMCLNVSKVGLHMRNFAHVTNYLTKLEHVATSQTDVVLRSKISASFGLVALHEKNYHAAALKFIDCHADIGATYNEVLHAEDIALYGGICALASFTRKELREKLMNNSSFKAFLELVPWLRELISDFYSSNYASCLQTLDKMKPELSLDIYLCSHIDKLCQEIRNRGIIQYFHPYLSVDLHQMAQTFNTETASLEKEICELIAANKIHARMDSYQKILYAYHPNKRSATYKRAFDVGRKYAAESRNLMLRMSLLKNNLIIRET</sequence>
<keyword evidence="9" id="KW-1185">Reference proteome</keyword>
<dbReference type="GO" id="GO:0008180">
    <property type="term" value="C:COP9 signalosome"/>
    <property type="evidence" value="ECO:0007669"/>
    <property type="project" value="UniProtKB-KW"/>
</dbReference>
<evidence type="ECO:0000313" key="8">
    <source>
        <dbReference type="EnsemblProtists" id="PYU1_T004038"/>
    </source>
</evidence>
<reference evidence="8" key="3">
    <citation type="submission" date="2015-02" db="UniProtKB">
        <authorList>
            <consortium name="EnsemblProtists"/>
        </authorList>
    </citation>
    <scope>IDENTIFICATION</scope>
    <source>
        <strain evidence="8">DAOM BR144</strain>
    </source>
</reference>
<dbReference type="Pfam" id="PF01399">
    <property type="entry name" value="PCI"/>
    <property type="match status" value="1"/>
</dbReference>
<organism evidence="8 9">
    <name type="scientific">Globisporangium ultimum (strain ATCC 200006 / CBS 805.95 / DAOM BR144)</name>
    <name type="common">Pythium ultimum</name>
    <dbReference type="NCBI Taxonomy" id="431595"/>
    <lineage>
        <taxon>Eukaryota</taxon>
        <taxon>Sar</taxon>
        <taxon>Stramenopiles</taxon>
        <taxon>Oomycota</taxon>
        <taxon>Peronosporomycetes</taxon>
        <taxon>Pythiales</taxon>
        <taxon>Pythiaceae</taxon>
        <taxon>Globisporangium</taxon>
    </lineage>
</organism>
<dbReference type="eggNOG" id="KOG0686">
    <property type="taxonomic scope" value="Eukaryota"/>
</dbReference>
<dbReference type="InParanoid" id="K3WGE7"/>
<feature type="domain" description="PCI" evidence="7">
    <location>
        <begin position="216"/>
        <end position="386"/>
    </location>
</feature>
<evidence type="ECO:0000256" key="2">
    <source>
        <dbReference type="ARBA" id="ARBA00004496"/>
    </source>
</evidence>
<comment type="subcellular location">
    <subcellularLocation>
        <location evidence="2">Cytoplasm</location>
    </subcellularLocation>
    <subcellularLocation>
        <location evidence="1">Nucleus</location>
    </subcellularLocation>
</comment>
<accession>K3WGE7</accession>
<proteinExistence type="inferred from homology"/>
<dbReference type="Gene3D" id="1.25.40.570">
    <property type="match status" value="1"/>
</dbReference>
<protein>
    <recommendedName>
        <fullName evidence="7">PCI domain-containing protein</fullName>
    </recommendedName>
</protein>
<dbReference type="EMBL" id="GL376567">
    <property type="status" value="NOT_ANNOTATED_CDS"/>
    <property type="molecule type" value="Genomic_DNA"/>
</dbReference>